<gene>
    <name evidence="1" type="ORF">HYG79_07225</name>
</gene>
<protein>
    <submittedName>
        <fullName evidence="1">Uncharacterized protein</fullName>
    </submittedName>
</protein>
<evidence type="ECO:0000313" key="1">
    <source>
        <dbReference type="EMBL" id="QLG45150.1"/>
    </source>
</evidence>
<reference evidence="1 2" key="1">
    <citation type="journal article" date="2006" name="Int. J. Syst. Evol. Microbiol.">
        <title>Costertonia aggregata gen. nov., sp. nov., a mesophilic marine bacterium of the family Flavobacteriaceae, isolated from a mature biofilm.</title>
        <authorList>
            <person name="Kwon K.K."/>
            <person name="Lee Y.K."/>
            <person name="Lee H.K."/>
        </authorList>
    </citation>
    <scope>NUCLEOTIDE SEQUENCE [LARGE SCALE GENOMIC DNA]</scope>
    <source>
        <strain evidence="1 2">KCCM 42265</strain>
    </source>
</reference>
<accession>A0A7H9ANY7</accession>
<organism evidence="1 2">
    <name type="scientific">Costertonia aggregata</name>
    <dbReference type="NCBI Taxonomy" id="343403"/>
    <lineage>
        <taxon>Bacteria</taxon>
        <taxon>Pseudomonadati</taxon>
        <taxon>Bacteroidota</taxon>
        <taxon>Flavobacteriia</taxon>
        <taxon>Flavobacteriales</taxon>
        <taxon>Flavobacteriaceae</taxon>
        <taxon>Costertonia</taxon>
    </lineage>
</organism>
<dbReference type="KEGG" id="cagg:HYG79_07225"/>
<dbReference type="RefSeq" id="WP_179241440.1">
    <property type="nucleotide sequence ID" value="NZ_CP058595.1"/>
</dbReference>
<proteinExistence type="predicted"/>
<dbReference type="Proteomes" id="UP000509302">
    <property type="component" value="Chromosome"/>
</dbReference>
<name>A0A7H9ANY7_9FLAO</name>
<evidence type="ECO:0000313" key="2">
    <source>
        <dbReference type="Proteomes" id="UP000509302"/>
    </source>
</evidence>
<sequence length="53" mass="5873">MRKSFILFTILIATLVFAVMTDSSENSNYEKSLIVDSEDGSDLLASEIVSQDQ</sequence>
<keyword evidence="2" id="KW-1185">Reference proteome</keyword>
<dbReference type="EMBL" id="CP058595">
    <property type="protein sequence ID" value="QLG45150.1"/>
    <property type="molecule type" value="Genomic_DNA"/>
</dbReference>
<dbReference type="AlphaFoldDB" id="A0A7H9ANY7"/>